<evidence type="ECO:0000313" key="2">
    <source>
        <dbReference type="Proteomes" id="UP000887565"/>
    </source>
</evidence>
<feature type="domain" description="Ariadne" evidence="1">
    <location>
        <begin position="6"/>
        <end position="125"/>
    </location>
</feature>
<name>A0A915HUR5_ROMCU</name>
<proteinExistence type="predicted"/>
<keyword evidence="2" id="KW-1185">Reference proteome</keyword>
<sequence>MEQMQQQNMSWIEVQFLNKAIDILCQCRRTLMYTYVFAFYLNKNNQSIIFEDNQQDLEIATEQLSEFLERDLDQEHVETLKQKVQDKYRIVEIIVDVLYRTMTDVIKKRAFSSMDWSIPNMHTFKKIKVWTFWSCIDRFY</sequence>
<accession>A0A915HUR5</accession>
<dbReference type="WBParaSite" id="nRc.2.0.1.t05520-RA">
    <property type="protein sequence ID" value="nRc.2.0.1.t05520-RA"/>
    <property type="gene ID" value="nRc.2.0.1.g05520"/>
</dbReference>
<evidence type="ECO:0000259" key="1">
    <source>
        <dbReference type="Pfam" id="PF19422"/>
    </source>
</evidence>
<reference evidence="3" key="1">
    <citation type="submission" date="2022-11" db="UniProtKB">
        <authorList>
            <consortium name="WormBaseParasite"/>
        </authorList>
    </citation>
    <scope>IDENTIFICATION</scope>
</reference>
<organism evidence="2 3">
    <name type="scientific">Romanomermis culicivorax</name>
    <name type="common">Nematode worm</name>
    <dbReference type="NCBI Taxonomy" id="13658"/>
    <lineage>
        <taxon>Eukaryota</taxon>
        <taxon>Metazoa</taxon>
        <taxon>Ecdysozoa</taxon>
        <taxon>Nematoda</taxon>
        <taxon>Enoplea</taxon>
        <taxon>Dorylaimia</taxon>
        <taxon>Mermithida</taxon>
        <taxon>Mermithoidea</taxon>
        <taxon>Mermithidae</taxon>
        <taxon>Romanomermis</taxon>
    </lineage>
</organism>
<protein>
    <submittedName>
        <fullName evidence="3">Ariadne domain-containing protein</fullName>
    </submittedName>
</protein>
<dbReference type="InterPro" id="IPR045840">
    <property type="entry name" value="Ariadne"/>
</dbReference>
<evidence type="ECO:0000313" key="3">
    <source>
        <dbReference type="WBParaSite" id="nRc.2.0.1.t05520-RA"/>
    </source>
</evidence>
<dbReference type="Gene3D" id="1.20.120.1750">
    <property type="match status" value="1"/>
</dbReference>
<dbReference type="Proteomes" id="UP000887565">
    <property type="component" value="Unplaced"/>
</dbReference>
<dbReference type="AlphaFoldDB" id="A0A915HUR5"/>
<dbReference type="Pfam" id="PF19422">
    <property type="entry name" value="Ariadne"/>
    <property type="match status" value="1"/>
</dbReference>